<organism evidence="2 3">
    <name type="scientific">Callorhinchus milii</name>
    <name type="common">Ghost shark</name>
    <dbReference type="NCBI Taxonomy" id="7868"/>
    <lineage>
        <taxon>Eukaryota</taxon>
        <taxon>Metazoa</taxon>
        <taxon>Chordata</taxon>
        <taxon>Craniata</taxon>
        <taxon>Vertebrata</taxon>
        <taxon>Chondrichthyes</taxon>
        <taxon>Holocephali</taxon>
        <taxon>Chimaeriformes</taxon>
        <taxon>Callorhinchidae</taxon>
        <taxon>Callorhinchus</taxon>
    </lineage>
</organism>
<dbReference type="GeneTree" id="ENSGT00940000154067"/>
<dbReference type="InterPro" id="IPR027417">
    <property type="entry name" value="P-loop_NTPase"/>
</dbReference>
<reference evidence="2" key="5">
    <citation type="submission" date="2025-09" db="UniProtKB">
        <authorList>
            <consortium name="Ensembl"/>
        </authorList>
    </citation>
    <scope>IDENTIFICATION</scope>
</reference>
<dbReference type="PANTHER" id="PTHR14690:SF10">
    <property type="entry name" value="IQ AND AAA DOMAIN-CONTAINING PROTEIN-LIKE"/>
    <property type="match status" value="1"/>
</dbReference>
<dbReference type="GO" id="GO:0016887">
    <property type="term" value="F:ATP hydrolysis activity"/>
    <property type="evidence" value="ECO:0007669"/>
    <property type="project" value="InterPro"/>
</dbReference>
<dbReference type="InterPro" id="IPR052267">
    <property type="entry name" value="N-DRC_Component"/>
</dbReference>
<evidence type="ECO:0000259" key="1">
    <source>
        <dbReference type="Pfam" id="PF00004"/>
    </source>
</evidence>
<dbReference type="STRING" id="7868.ENSCMIP00000003234"/>
<dbReference type="PANTHER" id="PTHR14690">
    <property type="entry name" value="IQ MOTIF CONTAINING WITH AAA DOMAIN 1"/>
    <property type="match status" value="1"/>
</dbReference>
<feature type="domain" description="ATPase AAA-type core" evidence="1">
    <location>
        <begin position="1"/>
        <end position="74"/>
    </location>
</feature>
<dbReference type="AlphaFoldDB" id="A0A4W3GZG5"/>
<keyword evidence="3" id="KW-1185">Reference proteome</keyword>
<evidence type="ECO:0000313" key="2">
    <source>
        <dbReference type="Ensembl" id="ENSCMIP00000003234.1"/>
    </source>
</evidence>
<dbReference type="Pfam" id="PF00004">
    <property type="entry name" value="AAA"/>
    <property type="match status" value="1"/>
</dbReference>
<reference evidence="3" key="3">
    <citation type="journal article" date="2014" name="Nature">
        <title>Elephant shark genome provides unique insights into gnathostome evolution.</title>
        <authorList>
            <consortium name="International Elephant Shark Genome Sequencing Consortium"/>
            <person name="Venkatesh B."/>
            <person name="Lee A.P."/>
            <person name="Ravi V."/>
            <person name="Maurya A.K."/>
            <person name="Lian M.M."/>
            <person name="Swann J.B."/>
            <person name="Ohta Y."/>
            <person name="Flajnik M.F."/>
            <person name="Sutoh Y."/>
            <person name="Kasahara M."/>
            <person name="Hoon S."/>
            <person name="Gangu V."/>
            <person name="Roy S.W."/>
            <person name="Irimia M."/>
            <person name="Korzh V."/>
            <person name="Kondrychyn I."/>
            <person name="Lim Z.W."/>
            <person name="Tay B.H."/>
            <person name="Tohari S."/>
            <person name="Kong K.W."/>
            <person name="Ho S."/>
            <person name="Lorente-Galdos B."/>
            <person name="Quilez J."/>
            <person name="Marques-Bonet T."/>
            <person name="Raney B.J."/>
            <person name="Ingham P.W."/>
            <person name="Tay A."/>
            <person name="Hillier L.W."/>
            <person name="Minx P."/>
            <person name="Boehm T."/>
            <person name="Wilson R.K."/>
            <person name="Brenner S."/>
            <person name="Warren W.C."/>
        </authorList>
    </citation>
    <scope>NUCLEOTIDE SEQUENCE [LARGE SCALE GENOMIC DNA]</scope>
</reference>
<dbReference type="Gene3D" id="3.40.50.300">
    <property type="entry name" value="P-loop containing nucleotide triphosphate hydrolases"/>
    <property type="match status" value="1"/>
</dbReference>
<dbReference type="Proteomes" id="UP000314986">
    <property type="component" value="Unassembled WGS sequence"/>
</dbReference>
<name>A0A4W3GZG5_CALMI</name>
<dbReference type="InterPro" id="IPR003959">
    <property type="entry name" value="ATPase_AAA_core"/>
</dbReference>
<evidence type="ECO:0000313" key="3">
    <source>
        <dbReference type="Proteomes" id="UP000314986"/>
    </source>
</evidence>
<accession>A0A4W3GZG5</accession>
<reference evidence="3" key="2">
    <citation type="journal article" date="2007" name="PLoS Biol.">
        <title>Survey sequencing and comparative analysis of the elephant shark (Callorhinchus milii) genome.</title>
        <authorList>
            <person name="Venkatesh B."/>
            <person name="Kirkness E.F."/>
            <person name="Loh Y.H."/>
            <person name="Halpern A.L."/>
            <person name="Lee A.P."/>
            <person name="Johnson J."/>
            <person name="Dandona N."/>
            <person name="Viswanathan L.D."/>
            <person name="Tay A."/>
            <person name="Venter J.C."/>
            <person name="Strausberg R.L."/>
            <person name="Brenner S."/>
        </authorList>
    </citation>
    <scope>NUCLEOTIDE SEQUENCE [LARGE SCALE GENOMIC DNA]</scope>
</reference>
<dbReference type="SUPFAM" id="SSF52540">
    <property type="entry name" value="P-loop containing nucleoside triphosphate hydrolases"/>
    <property type="match status" value="1"/>
</dbReference>
<dbReference type="GO" id="GO:0005524">
    <property type="term" value="F:ATP binding"/>
    <property type="evidence" value="ECO:0007669"/>
    <property type="project" value="InterPro"/>
</dbReference>
<reference evidence="2" key="4">
    <citation type="submission" date="2025-08" db="UniProtKB">
        <authorList>
            <consortium name="Ensembl"/>
        </authorList>
    </citation>
    <scope>IDENTIFICATION</scope>
</reference>
<sequence length="152" mass="17041">MLLVGPVGVGKKTLVHAICTETCATLFDLSVNNVANKYPGKSGLHMMLHLVFKVARLLQPSVVWLGSAEKNFYKKVPKEEKEVRAFPILNPSCFGSLPGWGETSGKFHLCLPSSKYHPFFFVDRRIAFPRVIIPQNKITQSPTVCGRDRKRE</sequence>
<proteinExistence type="predicted"/>
<protein>
    <submittedName>
        <fullName evidence="2">IQ and AAA domain-containing protein 1-like</fullName>
    </submittedName>
</protein>
<dbReference type="Ensembl" id="ENSCMIT00000003356.1">
    <property type="protein sequence ID" value="ENSCMIP00000003234.1"/>
    <property type="gene ID" value="ENSCMIG00000001927.1"/>
</dbReference>
<dbReference type="InParanoid" id="A0A4W3GZG5"/>
<reference evidence="3" key="1">
    <citation type="journal article" date="2006" name="Science">
        <title>Ancient noncoding elements conserved in the human genome.</title>
        <authorList>
            <person name="Venkatesh B."/>
            <person name="Kirkness E.F."/>
            <person name="Loh Y.H."/>
            <person name="Halpern A.L."/>
            <person name="Lee A.P."/>
            <person name="Johnson J."/>
            <person name="Dandona N."/>
            <person name="Viswanathan L.D."/>
            <person name="Tay A."/>
            <person name="Venter J.C."/>
            <person name="Strausberg R.L."/>
            <person name="Brenner S."/>
        </authorList>
    </citation>
    <scope>NUCLEOTIDE SEQUENCE [LARGE SCALE GENOMIC DNA]</scope>
</reference>